<dbReference type="AlphaFoldDB" id="A0A4V0KJE4"/>
<feature type="region of interest" description="Disordered" evidence="1">
    <location>
        <begin position="262"/>
        <end position="288"/>
    </location>
</feature>
<dbReference type="VEuPathDB" id="PlasmoDB:PYYM_0805400"/>
<organism evidence="2 3">
    <name type="scientific">Plasmodium yoelii</name>
    <dbReference type="NCBI Taxonomy" id="5861"/>
    <lineage>
        <taxon>Eukaryota</taxon>
        <taxon>Sar</taxon>
        <taxon>Alveolata</taxon>
        <taxon>Apicomplexa</taxon>
        <taxon>Aconoidasida</taxon>
        <taxon>Haemosporida</taxon>
        <taxon>Plasmodiidae</taxon>
        <taxon>Plasmodium</taxon>
        <taxon>Plasmodium (Vinckeia)</taxon>
    </lineage>
</organism>
<proteinExistence type="predicted"/>
<dbReference type="KEGG" id="pyo:PY17X_0805500"/>
<dbReference type="VEuPathDB" id="PlasmoDB:PY01051"/>
<dbReference type="RefSeq" id="XP_022811899.2">
    <property type="nucleotide sequence ID" value="XM_022955649.2"/>
</dbReference>
<dbReference type="Proteomes" id="UP000072874">
    <property type="component" value="Chromosome 8"/>
</dbReference>
<accession>A0A4V0KJE4</accession>
<gene>
    <name evidence="2" type="ORF">PY17X_0805500</name>
</gene>
<feature type="region of interest" description="Disordered" evidence="1">
    <location>
        <begin position="607"/>
        <end position="663"/>
    </location>
</feature>
<evidence type="ECO:0000313" key="2">
    <source>
        <dbReference type="EMBL" id="VTZ77114.1"/>
    </source>
</evidence>
<feature type="compositionally biased region" description="Basic and acidic residues" evidence="1">
    <location>
        <begin position="610"/>
        <end position="646"/>
    </location>
</feature>
<dbReference type="VEuPathDB" id="PlasmoDB:Py17XNL_000801626"/>
<dbReference type="EMBL" id="LM993662">
    <property type="protein sequence ID" value="VTZ77114.1"/>
    <property type="molecule type" value="Genomic_DNA"/>
</dbReference>
<evidence type="ECO:0000313" key="3">
    <source>
        <dbReference type="Proteomes" id="UP000072874"/>
    </source>
</evidence>
<evidence type="ECO:0000256" key="1">
    <source>
        <dbReference type="SAM" id="MobiDB-lite"/>
    </source>
</evidence>
<protein>
    <submittedName>
        <fullName evidence="2">Uncharacterized protein</fullName>
    </submittedName>
</protein>
<dbReference type="GeneID" id="34859762"/>
<dbReference type="VEuPathDB" id="PlasmoDB:PY17X_0805500"/>
<name>A0A4V0KJE4_PLAYE</name>
<dbReference type="OrthoDB" id="392474at2759"/>
<reference evidence="2 3" key="1">
    <citation type="journal article" date="2014" name="BMC Biol.">
        <title>A comprehensive evaluation of rodent malaria parasite genomes and gene expression.</title>
        <authorList>
            <person name="Otto T.D."/>
            <person name="Bohme U."/>
            <person name="Jackson A.P."/>
            <person name="Hunt M."/>
            <person name="Franke-Fayard B."/>
            <person name="Hoeijmakers W.A."/>
            <person name="Religa A.A."/>
            <person name="Robertson L."/>
            <person name="Sanders M."/>
            <person name="Ogun S.A."/>
            <person name="Cunningham D."/>
            <person name="Erhart A."/>
            <person name="Billker O."/>
            <person name="Khan S.M."/>
            <person name="Stunnenberg H.G."/>
            <person name="Langhorne J."/>
            <person name="Holder A.A."/>
            <person name="Waters A.P."/>
            <person name="Newbold C.I."/>
            <person name="Pain A."/>
            <person name="Berriman M."/>
            <person name="Janse C.J."/>
        </authorList>
    </citation>
    <scope>NUCLEOTIDE SEQUENCE [LARGE SCALE GENOMIC DNA]</scope>
    <source>
        <strain evidence="2 3">17X</strain>
    </source>
</reference>
<sequence length="986" mass="113774">MCDIENIDNNKNDDFNLRDIQNDNCSEEHIYNYNGSIKDEIINIHENCHSYVNVLYFKKLKLNKRIFGKLKDKNIVIYLKYKDSKCTSKNIQVTDPEITNLYLCFLITEPFIKDEKNIIKIYIKYLKDDKYKILSFGFLELNLIDFSEKFYKKKSYMLCYDKNNNKYIFGYFILILANQIKWTVYNNNVSYQITKNSYFINNQINYDEQLLYICKKIEQILLKSVFTNKSNSIQNTQNKDLLKHFTVTHSCPATFRITPKEKTTLNGNAPPKEKATTLNDNAPPKEKTTTLNCHSIPTQIVDKKDVDQKDVKQISYQSAGIDNADEKCESTNIKTNDSNFGNHIKQIGQDENVDENVEGSIDENLDENVEGSIDENLDENVEGSIDENLDENVEGSIDENLDKNVERRMDENVEGRMDENVEGRMDEHVDENSSLNEATYSKKFILNKNIKKHKSLQNLNNHNPRLKIPSNYLNSKKTNLDDNSICNYHSDGAIKKAFSENFLSRIILDEDQNIEKLNLLKKNTTIKPKPKLNLKPLDNKINNFIIKSKNNISTNKTKFFLEKHHKMYCAQNNKIPIKQNNSPINITQKEETKEDYHISCIHNIFDGDGDGDKDGDGNGDGDKDGDGNGDGDKDGDGNGDGDKDGDGNGDGNGDGDEDLSNNINNVSTCLENKITDSITQSLNGSKNTTDVLTEVQKEIDESHMLHDKNESNDICNYNDPDVNNDKRDEIDSIYEDENLFDIFILKKLENILNNNLDNFIEQAEFILHHMKKKILKKNEFFAEQIKNQYSTNTVLIKKDIFDKKNENSECCILSKQDDHTEKNNINYNVKNDILKILENCIHTTLLYIQFVLSDKNVDTTQKDVFITYKEIINNIKNAIDDCKKQKETISLNYTNNINFDSLSKDRKNILLTTTKSENENVIEKINPYSYVNDDSCLTMSSCSDSSQTEEIMIFKPVNYINKNISTSIQYYQKKWKHKLSKVGMYV</sequence>